<accession>A0A024VLE5</accession>
<reference evidence="1 2" key="1">
    <citation type="submission" date="2013-02" db="EMBL/GenBank/DDBJ databases">
        <title>The Genome Annotation of Plasmodium falciparum FCH/4.</title>
        <authorList>
            <consortium name="The Broad Institute Genome Sequencing Platform"/>
            <consortium name="The Broad Institute Genome Sequencing Center for Infectious Disease"/>
            <person name="Neafsey D."/>
            <person name="Hoffman S."/>
            <person name="Volkman S."/>
            <person name="Rosenthal P."/>
            <person name="Walker B."/>
            <person name="Young S.K."/>
            <person name="Zeng Q."/>
            <person name="Gargeya S."/>
            <person name="Fitzgerald M."/>
            <person name="Haas B."/>
            <person name="Abouelleil A."/>
            <person name="Allen A.W."/>
            <person name="Alvarado L."/>
            <person name="Arachchi H.M."/>
            <person name="Berlin A.M."/>
            <person name="Chapman S.B."/>
            <person name="Gainer-Dewar J."/>
            <person name="Goldberg J."/>
            <person name="Griggs A."/>
            <person name="Gujja S."/>
            <person name="Hansen M."/>
            <person name="Howarth C."/>
            <person name="Imamovic A."/>
            <person name="Ireland A."/>
            <person name="Larimer J."/>
            <person name="McCowan C."/>
            <person name="Murphy C."/>
            <person name="Pearson M."/>
            <person name="Poon T.W."/>
            <person name="Priest M."/>
            <person name="Roberts A."/>
            <person name="Saif S."/>
            <person name="Shea T."/>
            <person name="Sisk P."/>
            <person name="Sykes S."/>
            <person name="Wortman J."/>
            <person name="Nusbaum C."/>
            <person name="Birren B."/>
        </authorList>
    </citation>
    <scope>NUCLEOTIDE SEQUENCE [LARGE SCALE GENOMIC DNA]</scope>
    <source>
        <strain evidence="1 2">FCH/4</strain>
    </source>
</reference>
<reference evidence="1 2" key="2">
    <citation type="submission" date="2013-02" db="EMBL/GenBank/DDBJ databases">
        <title>The Genome Sequence of Plasmodium falciparum FCH/4.</title>
        <authorList>
            <consortium name="The Broad Institute Genome Sequencing Platform"/>
            <consortium name="The Broad Institute Genome Sequencing Center for Infectious Disease"/>
            <person name="Neafsey D."/>
            <person name="Cheeseman I."/>
            <person name="Volkman S."/>
            <person name="Adams J."/>
            <person name="Walker B."/>
            <person name="Young S.K."/>
            <person name="Zeng Q."/>
            <person name="Gargeya S."/>
            <person name="Fitzgerald M."/>
            <person name="Haas B."/>
            <person name="Abouelleil A."/>
            <person name="Alvarado L."/>
            <person name="Arachchi H.M."/>
            <person name="Berlin A.M."/>
            <person name="Chapman S.B."/>
            <person name="Dewar J."/>
            <person name="Goldberg J."/>
            <person name="Griggs A."/>
            <person name="Gujja S."/>
            <person name="Hansen M."/>
            <person name="Howarth C."/>
            <person name="Imamovic A."/>
            <person name="Larimer J."/>
            <person name="McCowan C."/>
            <person name="Murphy C."/>
            <person name="Neiman D."/>
            <person name="Pearson M."/>
            <person name="Priest M."/>
            <person name="Roberts A."/>
            <person name="Saif S."/>
            <person name="Shea T."/>
            <person name="Sisk P."/>
            <person name="Sykes S."/>
            <person name="Wortman J."/>
            <person name="Nusbaum C."/>
            <person name="Birren B."/>
        </authorList>
    </citation>
    <scope>NUCLEOTIDE SEQUENCE [LARGE SCALE GENOMIC DNA]</scope>
    <source>
        <strain evidence="1 2">FCH/4</strain>
    </source>
</reference>
<dbReference type="EMBL" id="KI928000">
    <property type="protein sequence ID" value="ETW29040.1"/>
    <property type="molecule type" value="Genomic_DNA"/>
</dbReference>
<protein>
    <submittedName>
        <fullName evidence="1">Uncharacterized protein</fullName>
    </submittedName>
</protein>
<dbReference type="Proteomes" id="UP000030656">
    <property type="component" value="Unassembled WGS sequence"/>
</dbReference>
<sequence>MKKKMMKMNYYLMKNLAFFQQNAQYLKCLLKTPLHKACKKKVYKSSLHPDYEFLHHSRYKKFRDHITDALEYFNNIRNEEKEILDFAE</sequence>
<gene>
    <name evidence="1" type="ORF">PFFCH_03551</name>
</gene>
<evidence type="ECO:0000313" key="2">
    <source>
        <dbReference type="Proteomes" id="UP000030656"/>
    </source>
</evidence>
<name>A0A024VLE5_PLAFA</name>
<proteinExistence type="predicted"/>
<organism evidence="1 2">
    <name type="scientific">Plasmodium falciparum FCH/4</name>
    <dbReference type="NCBI Taxonomy" id="1036724"/>
    <lineage>
        <taxon>Eukaryota</taxon>
        <taxon>Sar</taxon>
        <taxon>Alveolata</taxon>
        <taxon>Apicomplexa</taxon>
        <taxon>Aconoidasida</taxon>
        <taxon>Haemosporida</taxon>
        <taxon>Plasmodiidae</taxon>
        <taxon>Plasmodium</taxon>
        <taxon>Plasmodium (Laverania)</taxon>
    </lineage>
</organism>
<dbReference type="AlphaFoldDB" id="A0A024VLE5"/>
<evidence type="ECO:0000313" key="1">
    <source>
        <dbReference type="EMBL" id="ETW29040.1"/>
    </source>
</evidence>
<dbReference type="OrthoDB" id="26899at2759"/>